<dbReference type="KEGG" id="sml:Smlt1858"/>
<organism evidence="1 2">
    <name type="scientific">Stenotrophomonas maltophilia (strain K279a)</name>
    <dbReference type="NCBI Taxonomy" id="522373"/>
    <lineage>
        <taxon>Bacteria</taxon>
        <taxon>Pseudomonadati</taxon>
        <taxon>Pseudomonadota</taxon>
        <taxon>Gammaproteobacteria</taxon>
        <taxon>Lysobacterales</taxon>
        <taxon>Lysobacteraceae</taxon>
        <taxon>Stenotrophomonas</taxon>
        <taxon>Stenotrophomonas maltophilia group</taxon>
    </lineage>
</organism>
<dbReference type="EnsemblBacteria" id="CAQ45382">
    <property type="protein sequence ID" value="CAQ45382"/>
    <property type="gene ID" value="Smlt1858"/>
</dbReference>
<sequence length="491" mass="54515">MLSRAAAGSLAATFTPEIASAPWPPNLATNWLVESLAKPWPPLVGPVFVVEVLRRDTASAAIVATGMDAFGDTPWPDAQRGVFAFRHDWAEALVERLEWQTSVVRLASGNESRHARREVPRRSLTYQVGNARASDALLADWLADHLGKAAWWPLPQYAVPLTGPAEAEALALDVLNADERHFVPASVDLRLTWEGVEGWQGEALWALLIAPDGWQQVQLSHIEPDGLWLTEPLARRVPLGSKVLPLVWGRAVDPAELSQWVPGMVGGSVVAQLEPAPPPDADLLDDPWLDDLPVWPDGNWRDDPAAAVPAVITRRDFSPANPWLRRDDPWPTTTFQRRYLASNLDEIEIWRARLWQTQGRLNAFWLPDGLAPILWVTADAYPEDGFLRVTGDEVTAFWHRPAACQIVHPDGYTQHALTATCHLDAGAVLVLRSGLDEPVPVGSRVIRLARCRLDHDAVDLYWHSPELMEISLTARQLPEPRGNDRIVYEPS</sequence>
<proteinExistence type="predicted"/>
<name>B2FM14_STRMK</name>
<evidence type="ECO:0000313" key="2">
    <source>
        <dbReference type="Proteomes" id="UP000008840"/>
    </source>
</evidence>
<dbReference type="AlphaFoldDB" id="B2FM14"/>
<keyword evidence="2" id="KW-1185">Reference proteome</keyword>
<dbReference type="Proteomes" id="UP000008840">
    <property type="component" value="Chromosome"/>
</dbReference>
<gene>
    <name evidence="1" type="ordered locus">Smlt1858</name>
</gene>
<dbReference type="HOGENOM" id="CLU_520597_0_0_6"/>
<evidence type="ECO:0000313" key="1">
    <source>
        <dbReference type="EMBL" id="CAQ45382.1"/>
    </source>
</evidence>
<protein>
    <submittedName>
        <fullName evidence="1">Uncharacterized protein</fullName>
    </submittedName>
</protein>
<dbReference type="EMBL" id="AM743169">
    <property type="protein sequence ID" value="CAQ45382.1"/>
    <property type="molecule type" value="Genomic_DNA"/>
</dbReference>
<reference evidence="1 2" key="1">
    <citation type="journal article" date="2008" name="Genome Biol.">
        <title>The complete genome, comparative and functional analysis of Stenotrophomonas maltophilia reveals an organism heavily shielded by drug resistance determinants.</title>
        <authorList>
            <person name="Crossman L.C."/>
            <person name="Gould V.C."/>
            <person name="Dow J.M."/>
            <person name="Vernikos G.S."/>
            <person name="Okazaki A."/>
            <person name="Sebaihia M."/>
            <person name="Saunders D."/>
            <person name="Arrowsmith C."/>
            <person name="Carver T."/>
            <person name="Peters N."/>
            <person name="Adlem E."/>
            <person name="Kerhornou A."/>
            <person name="Lord A."/>
            <person name="Murphy L."/>
            <person name="Seeger K."/>
            <person name="Squares R."/>
            <person name="Rutter S."/>
            <person name="Quail M.A."/>
            <person name="Rajandream M.A."/>
            <person name="Harris D."/>
            <person name="Churcher C."/>
            <person name="Bentley S.D."/>
            <person name="Parkhill J."/>
            <person name="Thomson N.R."/>
            <person name="Avison M.B."/>
        </authorList>
    </citation>
    <scope>NUCLEOTIDE SEQUENCE [LARGE SCALE GENOMIC DNA]</scope>
    <source>
        <strain evidence="1 2">K279a</strain>
    </source>
</reference>
<dbReference type="eggNOG" id="ENOG502Z820">
    <property type="taxonomic scope" value="Bacteria"/>
</dbReference>
<accession>B2FM14</accession>